<dbReference type="InterPro" id="IPR029313">
    <property type="entry name" value="FANCI_S3"/>
</dbReference>
<dbReference type="PANTHER" id="PTHR21818">
    <property type="entry name" value="BC025462 PROTEIN"/>
    <property type="match status" value="1"/>
</dbReference>
<feature type="domain" description="FANCI helical" evidence="6">
    <location>
        <begin position="302"/>
        <end position="382"/>
    </location>
</feature>
<accession>A0A482XGT9</accession>
<feature type="domain" description="FANCI solenoid 2" evidence="3">
    <location>
        <begin position="391"/>
        <end position="538"/>
    </location>
</feature>
<dbReference type="STRING" id="195883.A0A482XGT9"/>
<feature type="domain" description="FANCI solenoid 1" evidence="2">
    <location>
        <begin position="70"/>
        <end position="294"/>
    </location>
</feature>
<evidence type="ECO:0000313" key="8">
    <source>
        <dbReference type="EMBL" id="RZF44760.1"/>
    </source>
</evidence>
<comment type="caution">
    <text evidence="8">The sequence shown here is derived from an EMBL/GenBank/DDBJ whole genome shotgun (WGS) entry which is preliminary data.</text>
</comment>
<dbReference type="FunCoup" id="A0A482XGT9">
    <property type="interactions" value="762"/>
</dbReference>
<evidence type="ECO:0000259" key="5">
    <source>
        <dbReference type="Pfam" id="PF14678"/>
    </source>
</evidence>
<evidence type="ECO:0000313" key="9">
    <source>
        <dbReference type="Proteomes" id="UP000291343"/>
    </source>
</evidence>
<dbReference type="Pfam" id="PF14677">
    <property type="entry name" value="FANCI_S3"/>
    <property type="match status" value="1"/>
</dbReference>
<dbReference type="InterPro" id="IPR029315">
    <property type="entry name" value="FANCI_S2"/>
</dbReference>
<dbReference type="GO" id="GO:0070182">
    <property type="term" value="F:DNA polymerase binding"/>
    <property type="evidence" value="ECO:0007669"/>
    <property type="project" value="TreeGrafter"/>
</dbReference>
<feature type="domain" description="FANCI helical" evidence="7">
    <location>
        <begin position="562"/>
        <end position="789"/>
    </location>
</feature>
<evidence type="ECO:0000259" key="3">
    <source>
        <dbReference type="Pfam" id="PF14676"/>
    </source>
</evidence>
<dbReference type="GO" id="GO:0006281">
    <property type="term" value="P:DNA repair"/>
    <property type="evidence" value="ECO:0007669"/>
    <property type="project" value="InterPro"/>
</dbReference>
<dbReference type="InterPro" id="IPR029310">
    <property type="entry name" value="FANCI_HD1"/>
</dbReference>
<organism evidence="8 9">
    <name type="scientific">Laodelphax striatellus</name>
    <name type="common">Small brown planthopper</name>
    <name type="synonym">Delphax striatella</name>
    <dbReference type="NCBI Taxonomy" id="195883"/>
    <lineage>
        <taxon>Eukaryota</taxon>
        <taxon>Metazoa</taxon>
        <taxon>Ecdysozoa</taxon>
        <taxon>Arthropoda</taxon>
        <taxon>Hexapoda</taxon>
        <taxon>Insecta</taxon>
        <taxon>Pterygota</taxon>
        <taxon>Neoptera</taxon>
        <taxon>Paraneoptera</taxon>
        <taxon>Hemiptera</taxon>
        <taxon>Auchenorrhyncha</taxon>
        <taxon>Fulgoroidea</taxon>
        <taxon>Delphacidae</taxon>
        <taxon>Criomorphinae</taxon>
        <taxon>Laodelphax</taxon>
    </lineage>
</organism>
<evidence type="ECO:0000256" key="1">
    <source>
        <dbReference type="SAM" id="MobiDB-lite"/>
    </source>
</evidence>
<dbReference type="Pfam" id="PF14675">
    <property type="entry name" value="FANCI_S1"/>
    <property type="match status" value="1"/>
</dbReference>
<feature type="region of interest" description="Disordered" evidence="1">
    <location>
        <begin position="1300"/>
        <end position="1351"/>
    </location>
</feature>
<dbReference type="InParanoid" id="A0A482XGT9"/>
<feature type="domain" description="FANCI solenoid 4" evidence="5">
    <location>
        <begin position="1046"/>
        <end position="1294"/>
    </location>
</feature>
<dbReference type="InterPro" id="IPR029308">
    <property type="entry name" value="FANCI_S1"/>
</dbReference>
<gene>
    <name evidence="8" type="ORF">LSTR_LSTR000712</name>
</gene>
<feature type="compositionally biased region" description="Basic and acidic residues" evidence="1">
    <location>
        <begin position="796"/>
        <end position="811"/>
    </location>
</feature>
<feature type="region of interest" description="Disordered" evidence="1">
    <location>
        <begin position="794"/>
        <end position="815"/>
    </location>
</feature>
<dbReference type="InterPro" id="IPR026171">
    <property type="entry name" value="FANCI"/>
</dbReference>
<evidence type="ECO:0000259" key="7">
    <source>
        <dbReference type="Pfam" id="PF14680"/>
    </source>
</evidence>
<dbReference type="OrthoDB" id="195089at2759"/>
<dbReference type="InterPro" id="IPR029312">
    <property type="entry name" value="FANCI_HD2"/>
</dbReference>
<evidence type="ECO:0008006" key="10">
    <source>
        <dbReference type="Google" id="ProtNLM"/>
    </source>
</evidence>
<dbReference type="Pfam" id="PF14680">
    <property type="entry name" value="FANCI_HD2"/>
    <property type="match status" value="1"/>
</dbReference>
<evidence type="ECO:0000259" key="6">
    <source>
        <dbReference type="Pfam" id="PF14679"/>
    </source>
</evidence>
<dbReference type="Proteomes" id="UP000291343">
    <property type="component" value="Unassembled WGS sequence"/>
</dbReference>
<proteinExistence type="predicted"/>
<keyword evidence="9" id="KW-1185">Reference proteome</keyword>
<protein>
    <recommendedName>
        <fullName evidence="10">Fanconi anemia group I protein</fullName>
    </recommendedName>
</protein>
<dbReference type="InterPro" id="IPR029314">
    <property type="entry name" value="FANCI_S4"/>
</dbReference>
<dbReference type="Pfam" id="PF14676">
    <property type="entry name" value="FANCI_S2"/>
    <property type="match status" value="1"/>
</dbReference>
<dbReference type="PANTHER" id="PTHR21818:SF0">
    <property type="entry name" value="FANCONI ANEMIA GROUP I PROTEIN"/>
    <property type="match status" value="1"/>
</dbReference>
<dbReference type="Pfam" id="PF14678">
    <property type="entry name" value="FANCI_S4"/>
    <property type="match status" value="1"/>
</dbReference>
<feature type="compositionally biased region" description="Acidic residues" evidence="1">
    <location>
        <begin position="1306"/>
        <end position="1322"/>
    </location>
</feature>
<evidence type="ECO:0000259" key="4">
    <source>
        <dbReference type="Pfam" id="PF14677"/>
    </source>
</evidence>
<feature type="compositionally biased region" description="Polar residues" evidence="1">
    <location>
        <begin position="1323"/>
        <end position="1342"/>
    </location>
</feature>
<dbReference type="Pfam" id="PF14679">
    <property type="entry name" value="FANCI_HD1"/>
    <property type="match status" value="1"/>
</dbReference>
<name>A0A482XGT9_LAOST</name>
<evidence type="ECO:0000259" key="2">
    <source>
        <dbReference type="Pfam" id="PF14675"/>
    </source>
</evidence>
<reference evidence="8 9" key="1">
    <citation type="journal article" date="2017" name="Gigascience">
        <title>Genome sequence of the small brown planthopper, Laodelphax striatellus.</title>
        <authorList>
            <person name="Zhu J."/>
            <person name="Jiang F."/>
            <person name="Wang X."/>
            <person name="Yang P."/>
            <person name="Bao Y."/>
            <person name="Zhao W."/>
            <person name="Wang W."/>
            <person name="Lu H."/>
            <person name="Wang Q."/>
            <person name="Cui N."/>
            <person name="Li J."/>
            <person name="Chen X."/>
            <person name="Luo L."/>
            <person name="Yu J."/>
            <person name="Kang L."/>
            <person name="Cui F."/>
        </authorList>
    </citation>
    <scope>NUCLEOTIDE SEQUENCE [LARGE SCALE GENOMIC DNA]</scope>
    <source>
        <strain evidence="8">Lst14</strain>
    </source>
</reference>
<dbReference type="EMBL" id="QKKF02010319">
    <property type="protein sequence ID" value="RZF44760.1"/>
    <property type="molecule type" value="Genomic_DNA"/>
</dbReference>
<feature type="domain" description="FANCI solenoid 3" evidence="4">
    <location>
        <begin position="822"/>
        <end position="1033"/>
    </location>
</feature>
<dbReference type="SMR" id="A0A482XGT9"/>
<sequence>MSEEVLKSLLSYGRNSRSKNDSKESLETFVRNLNLSDMIELVTKRISVPDGVQALKYLIQGLGSDNKLHIKRLKLCEAVLKAAQERELPGRVLLDLVMPIALEAEKFSTPHLVRLCELCVDFIPTSKNSSQTCWKDLLPKLMSVIETRKDVDHEGTEMSGSEFKNRIVQAICVLSWEAPIVTSLTGMFIELKLPVDRLGEVVNKLCKLIDDLPVEEIPPFVHQLLELCKEHHANNVFLTLRRYFDEYIYKLDPDHQLPNSLDTVSEDIIAECREKSGVNDCESNVLYHIEEAAMVGHSSVNQLLRFAKASSNCPELMIDPFLLAVFLSIASISTYETQVIYLLKNAFIRKLNEDEKKTESAWLRVMMPNHCDLEKVISRLVDSSACGRDKVLKGMINFSFSLMSSKKSPALQNPEPLWKLGHIMIVMLVKRQRHVTATILQQLTTSICYGQSESHLTDCLYRVCEIGTFVVLENQSCLVNFFDFLNQLPGETAESVVSAIIPVVRISTKLRDNLILVLRKALFSKELESRKMAVNGFLKLLKYLKIKSLSALSQGSSFSMFNTPSLFSQLCTEVHCSQPVNSNSNEVICLELVGVLKRCLMLQYPVKKVLYDGLDGMIKMNPEVAPNILEILLKHLCNFYVTDQTQFSPFDFNKTVTIQGAEAVVQEPLGQLLLAIQEILVRVQNNSENEDDDEESCPSFNKLSQLLQSASQRLSRCDLNHFELDEETNLLDILPECLQRQQVLIQILATYESMMAFMVNSWTVESSNQHAQILHSLFKGFSLLYDYIKNCKPSKKKDANKKPKEKSDTGKKVPTFKPPETILNLRTLNRFLELLLCDDVEWVSKETVGEIKNRRSFIRYVFHATWESIQHISKDKRMGSRALKDCCTLGRILHTRCLARYTEFSDFDLPAAILSVECFSELMSFIVTRHKSKLPTFLAEIGKVSIESGLSAQLKPFVRIYQQLLVDSATDEDTEESNLKKLLLSVLNGLSTISLQLPVHQPFALKLTDWLLEFGQKKTLPAGVHTKIFLTLLLNMLLRCKTDASLLDNMALQLCHIFGTYNDEEIEECKLNLSVLNEAVALTALPMLCNTLITVLDNIKWVLLRLRSEIAVLSLPASSTSSPNSRRTSRKQKEKELVHHAGICVNVAQTIASLSVSPGPCTESVFQLLTRTFTTLTDITKYFTASCSPQTPVYQEARFGKVVKLAGFHLSTRVGELILYVEDPVNEKENKKKESQIVREARKLTQYIPKLVSELENFNRCVNILSTRCKDKGLADCLKLATFRDFRLNTKKVEEIMNQNHTVFDENMELEEEEEGNGEEETSGTQDRPLTGNSQTSHSSQPKAKKRRTTK</sequence>